<accession>A0AAE3VB11</accession>
<dbReference type="InterPro" id="IPR035996">
    <property type="entry name" value="4pyrrol_Methylase_sf"/>
</dbReference>
<feature type="compositionally biased region" description="Basic and acidic residues" evidence="6">
    <location>
        <begin position="276"/>
        <end position="286"/>
    </location>
</feature>
<comment type="caution">
    <text evidence="8">The sequence shown here is derived from an EMBL/GenBank/DDBJ whole genome shotgun (WGS) entry which is preliminary data.</text>
</comment>
<dbReference type="GO" id="GO:0008276">
    <property type="term" value="F:protein methyltransferase activity"/>
    <property type="evidence" value="ECO:0007669"/>
    <property type="project" value="InterPro"/>
</dbReference>
<proteinExistence type="predicted"/>
<dbReference type="Pfam" id="PF00590">
    <property type="entry name" value="TP_methylase"/>
    <property type="match status" value="1"/>
</dbReference>
<dbReference type="InterPro" id="IPR012818">
    <property type="entry name" value="CbiE"/>
</dbReference>
<dbReference type="EC" id="2.1.1.132" evidence="8"/>
<keyword evidence="9" id="KW-1185">Reference proteome</keyword>
<comment type="pathway">
    <text evidence="1">Cofactor biosynthesis; adenosylcobalamin biosynthesis.</text>
</comment>
<evidence type="ECO:0000256" key="2">
    <source>
        <dbReference type="ARBA" id="ARBA00022573"/>
    </source>
</evidence>
<dbReference type="InterPro" id="IPR014008">
    <property type="entry name" value="Cbl_synth_MTase_CbiT"/>
</dbReference>
<dbReference type="NCBIfam" id="TIGR02467">
    <property type="entry name" value="CbiE"/>
    <property type="match status" value="1"/>
</dbReference>
<dbReference type="InterPro" id="IPR014777">
    <property type="entry name" value="4pyrrole_Mease_sub1"/>
</dbReference>
<keyword evidence="2" id="KW-0169">Cobalamin biosynthesis</keyword>
<evidence type="ECO:0000256" key="5">
    <source>
        <dbReference type="ARBA" id="ARBA00022691"/>
    </source>
</evidence>
<dbReference type="NCBIfam" id="TIGR02469">
    <property type="entry name" value="CbiT"/>
    <property type="match status" value="1"/>
</dbReference>
<evidence type="ECO:0000259" key="7">
    <source>
        <dbReference type="Pfam" id="PF00590"/>
    </source>
</evidence>
<name>A0AAE3VB11_9FIRM</name>
<dbReference type="GO" id="GO:0032259">
    <property type="term" value="P:methylation"/>
    <property type="evidence" value="ECO:0007669"/>
    <property type="project" value="UniProtKB-KW"/>
</dbReference>
<organism evidence="8 9">
    <name type="scientific">Moryella indoligenes</name>
    <dbReference type="NCBI Taxonomy" id="371674"/>
    <lineage>
        <taxon>Bacteria</taxon>
        <taxon>Bacillati</taxon>
        <taxon>Bacillota</taxon>
        <taxon>Clostridia</taxon>
        <taxon>Lachnospirales</taxon>
        <taxon>Lachnospiraceae</taxon>
        <taxon>Moryella</taxon>
    </lineage>
</organism>
<dbReference type="GO" id="GO:0009236">
    <property type="term" value="P:cobalamin biosynthetic process"/>
    <property type="evidence" value="ECO:0007669"/>
    <property type="project" value="UniProtKB-KW"/>
</dbReference>
<keyword evidence="5" id="KW-0949">S-adenosyl-L-methionine</keyword>
<dbReference type="Gene3D" id="3.40.50.150">
    <property type="entry name" value="Vaccinia Virus protein VP39"/>
    <property type="match status" value="1"/>
</dbReference>
<dbReference type="RefSeq" id="WP_307255037.1">
    <property type="nucleotide sequence ID" value="NZ_JAUSTO010000011.1"/>
</dbReference>
<dbReference type="AlphaFoldDB" id="A0AAE3VB11"/>
<evidence type="ECO:0000256" key="4">
    <source>
        <dbReference type="ARBA" id="ARBA00022679"/>
    </source>
</evidence>
<keyword evidence="4 8" id="KW-0808">Transferase</keyword>
<evidence type="ECO:0000256" key="3">
    <source>
        <dbReference type="ARBA" id="ARBA00022603"/>
    </source>
</evidence>
<dbReference type="SUPFAM" id="SSF53790">
    <property type="entry name" value="Tetrapyrrole methylase"/>
    <property type="match status" value="1"/>
</dbReference>
<protein>
    <submittedName>
        <fullName evidence="8">Precorrin-6Y C5,15-methyltransferase (Decarboxylating)</fullName>
        <ecNumber evidence="8">2.1.1.132</ecNumber>
    </submittedName>
</protein>
<dbReference type="CDD" id="cd11644">
    <property type="entry name" value="Precorrin-6Y-MT"/>
    <property type="match status" value="1"/>
</dbReference>
<dbReference type="Pfam" id="PF02571">
    <property type="entry name" value="CbiJ"/>
    <property type="match status" value="1"/>
</dbReference>
<dbReference type="InterPro" id="IPR029063">
    <property type="entry name" value="SAM-dependent_MTases_sf"/>
</dbReference>
<gene>
    <name evidence="8" type="ORF">J2S20_001736</name>
</gene>
<dbReference type="Proteomes" id="UP001241537">
    <property type="component" value="Unassembled WGS sequence"/>
</dbReference>
<dbReference type="InterPro" id="IPR050714">
    <property type="entry name" value="Cobalamin_biosynth_MTase"/>
</dbReference>
<dbReference type="GO" id="GO:0046025">
    <property type="term" value="F:precorrin-6Y C5,15-methyltransferase (decarboxylating) activity"/>
    <property type="evidence" value="ECO:0007669"/>
    <property type="project" value="UniProtKB-EC"/>
</dbReference>
<evidence type="ECO:0000313" key="8">
    <source>
        <dbReference type="EMBL" id="MDQ0153029.1"/>
    </source>
</evidence>
<dbReference type="InterPro" id="IPR000878">
    <property type="entry name" value="4pyrrol_Mease"/>
</dbReference>
<evidence type="ECO:0000313" key="9">
    <source>
        <dbReference type="Proteomes" id="UP001241537"/>
    </source>
</evidence>
<evidence type="ECO:0000256" key="6">
    <source>
        <dbReference type="SAM" id="MobiDB-lite"/>
    </source>
</evidence>
<keyword evidence="3 8" id="KW-0489">Methyltransferase</keyword>
<dbReference type="NCBIfam" id="TIGR00715">
    <property type="entry name" value="precor6x_red"/>
    <property type="match status" value="1"/>
</dbReference>
<feature type="region of interest" description="Disordered" evidence="6">
    <location>
        <begin position="259"/>
        <end position="286"/>
    </location>
</feature>
<dbReference type="PANTHER" id="PTHR43182">
    <property type="entry name" value="COBALT-PRECORRIN-6B C(15)-METHYLTRANSFERASE (DECARBOXYLATING)"/>
    <property type="match status" value="1"/>
</dbReference>
<evidence type="ECO:0000256" key="1">
    <source>
        <dbReference type="ARBA" id="ARBA00004953"/>
    </source>
</evidence>
<dbReference type="PROSITE" id="PS51014">
    <property type="entry name" value="COBK_CBIJ"/>
    <property type="match status" value="1"/>
</dbReference>
<reference evidence="8" key="1">
    <citation type="submission" date="2023-07" db="EMBL/GenBank/DDBJ databases">
        <title>Genomic Encyclopedia of Type Strains, Phase IV (KMG-IV): sequencing the most valuable type-strain genomes for metagenomic binning, comparative biology and taxonomic classification.</title>
        <authorList>
            <person name="Goeker M."/>
        </authorList>
    </citation>
    <scope>NUCLEOTIDE SEQUENCE</scope>
    <source>
        <strain evidence="8">DSM 19659</strain>
    </source>
</reference>
<dbReference type="SUPFAM" id="SSF53335">
    <property type="entry name" value="S-adenosyl-L-methionine-dependent methyltransferases"/>
    <property type="match status" value="1"/>
</dbReference>
<dbReference type="GO" id="GO:0016994">
    <property type="term" value="F:precorrin-6A reductase activity"/>
    <property type="evidence" value="ECO:0007669"/>
    <property type="project" value="InterPro"/>
</dbReference>
<dbReference type="InterPro" id="IPR003723">
    <property type="entry name" value="Precorrin-6x_reduct"/>
</dbReference>
<dbReference type="Gene3D" id="3.40.1010.10">
    <property type="entry name" value="Cobalt-precorrin-4 Transmethylase, Domain 1"/>
    <property type="match status" value="1"/>
</dbReference>
<dbReference type="PANTHER" id="PTHR43182:SF1">
    <property type="entry name" value="COBALT-PRECORRIN-7 C(5)-METHYLTRANSFERASE"/>
    <property type="match status" value="1"/>
</dbReference>
<feature type="domain" description="Tetrapyrrole methylase" evidence="7">
    <location>
        <begin position="310"/>
        <end position="506"/>
    </location>
</feature>
<dbReference type="EMBL" id="JAUSTO010000011">
    <property type="protein sequence ID" value="MDQ0153029.1"/>
    <property type="molecule type" value="Genomic_DNA"/>
</dbReference>
<sequence length="735" mass="80007">MREVLIFGGTTEGRELAEFCERQGIPAAVSVATEYGTELLGSLHSVRVLEGRRTEEEMRALLKERACALVIDATHPYATAVTESIQAACAAEGTRLLRVLRQSAGDAETALCFASAEEAAEFLQGTEGNILLTTGSKELSAFSLLSRERLYVRVLPGEESLRLCREAALPSAHIAAIQGPFSVEMNVALLAHFHCRYLVTKESGNRGGFLEKLAACRAAGAQAVVIGRPMKEEGISTAQAEQLLLGLYCTDVRAASEAQGRAKKEREPAQNPAFREQVKKRQSRTEQDGLFQKRGELPVGRQGQAEWPEVHLCGLGPGGDSLITEELRELLPSASLLIGAERVLLKGEWFREQSGQSPAKRLASWRAEEIAEAVLHAEAGEKIVVLLSGDSGFYSGAVGVLEALRRRAFPEESVQVHPGISSLSCLAARARIPWEQVPCLSLHGRRQNWLAELRRCGAVFLTLGGTEQLSEITALLTENGLSDCELLLGEELSLPDERLVRCTAGEWKAHAAEAENSEQQGRRRRLAALLLRLPEGPAEPLWPGIPDSCFLRERVPLTKAAVRAAVMSMLRPRRDSLCWDVGSGSGGVTAELSMAAPLGEIYAVECREDAFLLTGRNIQKLGLWNVRQCRGEAPEILSELPAPDYVFVGGSGGRLREILELIYEKNPSAVTAVTAVSLETAAELFHLLSFFEGQGFQTECRQLAAASAEKRGQYSMLLAQNPVYIAVIRGKRKTK</sequence>